<organism evidence="1 2">
    <name type="scientific">Clostridium cavendishii DSM 21758</name>
    <dbReference type="NCBI Taxonomy" id="1121302"/>
    <lineage>
        <taxon>Bacteria</taxon>
        <taxon>Bacillati</taxon>
        <taxon>Bacillota</taxon>
        <taxon>Clostridia</taxon>
        <taxon>Eubacteriales</taxon>
        <taxon>Clostridiaceae</taxon>
        <taxon>Clostridium</taxon>
    </lineage>
</organism>
<dbReference type="STRING" id="1121302.SAMN02745163_02085"/>
<dbReference type="Proteomes" id="UP000184310">
    <property type="component" value="Unassembled WGS sequence"/>
</dbReference>
<evidence type="ECO:0000313" key="2">
    <source>
        <dbReference type="Proteomes" id="UP000184310"/>
    </source>
</evidence>
<dbReference type="OrthoDB" id="9805874at2"/>
<dbReference type="EMBL" id="FQZB01000009">
    <property type="protein sequence ID" value="SHJ53415.1"/>
    <property type="molecule type" value="Genomic_DNA"/>
</dbReference>
<dbReference type="InterPro" id="IPR007499">
    <property type="entry name" value="ERF_bacteria_virus"/>
</dbReference>
<accession>A0A1M6K3D1</accession>
<proteinExistence type="predicted"/>
<dbReference type="RefSeq" id="WP_072986858.1">
    <property type="nucleotide sequence ID" value="NZ_FQZB01000009.1"/>
</dbReference>
<dbReference type="AlphaFoldDB" id="A0A1M6K3D1"/>
<dbReference type="Pfam" id="PF04404">
    <property type="entry name" value="ERF"/>
    <property type="match status" value="1"/>
</dbReference>
<protein>
    <submittedName>
        <fullName evidence="1">ERF superfamily protein</fullName>
    </submittedName>
</protein>
<reference evidence="1 2" key="1">
    <citation type="submission" date="2016-11" db="EMBL/GenBank/DDBJ databases">
        <authorList>
            <person name="Jaros S."/>
            <person name="Januszkiewicz K."/>
            <person name="Wedrychowicz H."/>
        </authorList>
    </citation>
    <scope>NUCLEOTIDE SEQUENCE [LARGE SCALE GENOMIC DNA]</scope>
    <source>
        <strain evidence="1 2">DSM 21758</strain>
    </source>
</reference>
<sequence length="216" mass="24219">MLEFDEKIKGLNLFEKIANISSEIDYLQKDDKVGFGNNAYKAISSEKVIGVCAEKMNKYGIVIIPVDQVYKRTDELVSVDNEGKSKYNRISDVDVKYEVINIHNTTQKIVTIASGTGVDTQDKGVGKAQTYAYKNMLVKLFAIPTGDDTDKVHSDDYNKKLYGDTKKETTISKPNNQHLQTHKCSKCGVDVNENVAKFSNAKYKKVLCINCQKAEK</sequence>
<evidence type="ECO:0000313" key="1">
    <source>
        <dbReference type="EMBL" id="SHJ53415.1"/>
    </source>
</evidence>
<gene>
    <name evidence="1" type="ORF">SAMN02745163_02085</name>
</gene>
<name>A0A1M6K3D1_9CLOT</name>
<keyword evidence="2" id="KW-1185">Reference proteome</keyword>